<evidence type="ECO:0000256" key="3">
    <source>
        <dbReference type="ARBA" id="ARBA00022516"/>
    </source>
</evidence>
<feature type="active site" evidence="20">
    <location>
        <position position="268"/>
    </location>
</feature>
<feature type="region of interest" description="ACP-binding" evidence="20">
    <location>
        <begin position="239"/>
        <end position="243"/>
    </location>
</feature>
<comment type="function">
    <text evidence="19">Catalyzes the condensation reaction of fatty acid synthesis by the addition to an acyl acceptor of two carbons from malonyl-ACP. Catalyzes the first condensation reaction which initiates fatty acid synthesis and may therefore play a role in governing the total rate of fatty acid production. Possesses both acetoacetyl-ACP synthase and acetyl transacylase activities. Has some substrate specificity for branched chain acyl-CoA, determining the biosynthesis of branched-chain of fatty acids instead of straight-chain.</text>
</comment>
<name>A0A0A5IA21_9BACI</name>
<evidence type="ECO:0000313" key="24">
    <source>
        <dbReference type="Proteomes" id="UP000030528"/>
    </source>
</evidence>
<dbReference type="GO" id="GO:0033818">
    <property type="term" value="F:beta-ketoacyl-acyl-carrier-protein synthase III activity"/>
    <property type="evidence" value="ECO:0007669"/>
    <property type="project" value="UniProtKB-UniRule"/>
</dbReference>
<accession>A0A0A5IA21</accession>
<dbReference type="PANTHER" id="PTHR43091">
    <property type="entry name" value="3-OXOACYL-[ACYL-CARRIER-PROTEIN] SYNTHASE"/>
    <property type="match status" value="1"/>
</dbReference>
<evidence type="ECO:0000256" key="10">
    <source>
        <dbReference type="ARBA" id="ARBA00050479"/>
    </source>
</evidence>
<comment type="similarity">
    <text evidence="2 20">Belongs to the thiolase-like superfamily. FabH family.</text>
</comment>
<dbReference type="Proteomes" id="UP000030528">
    <property type="component" value="Unassembled WGS sequence"/>
</dbReference>
<dbReference type="GO" id="GO:0004315">
    <property type="term" value="F:3-oxoacyl-[acyl-carrier-protein] synthase activity"/>
    <property type="evidence" value="ECO:0007669"/>
    <property type="project" value="InterPro"/>
</dbReference>
<evidence type="ECO:0000256" key="19">
    <source>
        <dbReference type="ARBA" id="ARBA00056015"/>
    </source>
</evidence>
<evidence type="ECO:0000256" key="17">
    <source>
        <dbReference type="ARBA" id="ARBA00052801"/>
    </source>
</evidence>
<dbReference type="EC" id="2.3.1.180" evidence="20"/>
<dbReference type="EMBL" id="AVPE01000005">
    <property type="protein sequence ID" value="KGX92682.1"/>
    <property type="molecule type" value="Genomic_DNA"/>
</dbReference>
<dbReference type="InterPro" id="IPR016039">
    <property type="entry name" value="Thiolase-like"/>
</dbReference>
<keyword evidence="24" id="KW-1185">Reference proteome</keyword>
<comment type="caution">
    <text evidence="23">The sequence shown here is derived from an EMBL/GenBank/DDBJ whole genome shotgun (WGS) entry which is preliminary data.</text>
</comment>
<comment type="catalytic activity">
    <reaction evidence="18">
        <text>3-methylbutanoyl-CoA + malonyl-[ACP] + H(+) = 5-methyl-3-oxohexanoyl-[ACP] + CO2 + CoA</text>
        <dbReference type="Rhea" id="RHEA:42272"/>
        <dbReference type="Rhea" id="RHEA-COMP:9623"/>
        <dbReference type="Rhea" id="RHEA-COMP:9941"/>
        <dbReference type="ChEBI" id="CHEBI:15378"/>
        <dbReference type="ChEBI" id="CHEBI:16526"/>
        <dbReference type="ChEBI" id="CHEBI:57287"/>
        <dbReference type="ChEBI" id="CHEBI:57345"/>
        <dbReference type="ChEBI" id="CHEBI:78449"/>
        <dbReference type="ChEBI" id="CHEBI:78822"/>
        <dbReference type="EC" id="2.3.1.300"/>
    </reaction>
    <physiologicalReaction direction="left-to-right" evidence="18">
        <dbReference type="Rhea" id="RHEA:42273"/>
    </physiologicalReaction>
</comment>
<evidence type="ECO:0000256" key="5">
    <source>
        <dbReference type="ARBA" id="ARBA00022832"/>
    </source>
</evidence>
<evidence type="ECO:0000256" key="20">
    <source>
        <dbReference type="HAMAP-Rule" id="MF_01815"/>
    </source>
</evidence>
<dbReference type="NCBIfam" id="NF006829">
    <property type="entry name" value="PRK09352.1"/>
    <property type="match status" value="1"/>
</dbReference>
<keyword evidence="3 20" id="KW-0444">Lipid biosynthesis</keyword>
<evidence type="ECO:0000256" key="12">
    <source>
        <dbReference type="ARBA" id="ARBA00051096"/>
    </source>
</evidence>
<comment type="catalytic activity">
    <reaction evidence="14">
        <text>heptanoyl-CoA + malonyl-[ACP] + H(+) = 3-oxononanoyl-[ACP] + CO2 + CoA</text>
        <dbReference type="Rhea" id="RHEA:42260"/>
        <dbReference type="Rhea" id="RHEA-COMP:9623"/>
        <dbReference type="Rhea" id="RHEA-COMP:9944"/>
        <dbReference type="ChEBI" id="CHEBI:15378"/>
        <dbReference type="ChEBI" id="CHEBI:16526"/>
        <dbReference type="ChEBI" id="CHEBI:57287"/>
        <dbReference type="ChEBI" id="CHEBI:78449"/>
        <dbReference type="ChEBI" id="CHEBI:78811"/>
        <dbReference type="ChEBI" id="CHEBI:78826"/>
    </reaction>
    <physiologicalReaction direction="left-to-right" evidence="14">
        <dbReference type="Rhea" id="RHEA:42261"/>
    </physiologicalReaction>
</comment>
<evidence type="ECO:0000256" key="4">
    <source>
        <dbReference type="ARBA" id="ARBA00022679"/>
    </source>
</evidence>
<evidence type="ECO:0000256" key="14">
    <source>
        <dbReference type="ARBA" id="ARBA00052279"/>
    </source>
</evidence>
<evidence type="ECO:0000256" key="2">
    <source>
        <dbReference type="ARBA" id="ARBA00008642"/>
    </source>
</evidence>
<dbReference type="CDD" id="cd00830">
    <property type="entry name" value="KAS_III"/>
    <property type="match status" value="1"/>
</dbReference>
<dbReference type="PANTHER" id="PTHR43091:SF1">
    <property type="entry name" value="BETA-KETOACYL-[ACYL-CARRIER-PROTEIN] SYNTHASE III, CHLOROPLASTIC"/>
    <property type="match status" value="1"/>
</dbReference>
<comment type="catalytic activity">
    <reaction evidence="13">
        <text>hexanoyl-CoA + malonyl-[ACP] + H(+) = 3-oxooctanoyl-[ACP] + CO2 + CoA</text>
        <dbReference type="Rhea" id="RHEA:42256"/>
        <dbReference type="Rhea" id="RHEA-COMP:9623"/>
        <dbReference type="Rhea" id="RHEA-COMP:9633"/>
        <dbReference type="ChEBI" id="CHEBI:15378"/>
        <dbReference type="ChEBI" id="CHEBI:16526"/>
        <dbReference type="ChEBI" id="CHEBI:57287"/>
        <dbReference type="ChEBI" id="CHEBI:62620"/>
        <dbReference type="ChEBI" id="CHEBI:78449"/>
        <dbReference type="ChEBI" id="CHEBI:78460"/>
    </reaction>
    <physiologicalReaction direction="left-to-right" evidence="13">
        <dbReference type="Rhea" id="RHEA:42257"/>
    </physiologicalReaction>
</comment>
<keyword evidence="8 20" id="KW-0511">Multifunctional enzyme</keyword>
<feature type="active site" evidence="20">
    <location>
        <position position="112"/>
    </location>
</feature>
<dbReference type="SUPFAM" id="SSF53901">
    <property type="entry name" value="Thiolase-like"/>
    <property type="match status" value="1"/>
</dbReference>
<dbReference type="Pfam" id="PF08545">
    <property type="entry name" value="ACP_syn_III"/>
    <property type="match status" value="1"/>
</dbReference>
<comment type="pathway">
    <text evidence="1 20">Lipid metabolism; fatty acid biosynthesis.</text>
</comment>
<sequence length="313" mass="33602">MNAGILGVGHYVPDRVFTNHDMEQLVETNDEWIRTRTGIEERRLADDSMDTSDLAYEASVQALEQSGVAAEDLDLILVATVTPDTPFPSVANKLQARLGAKNAAGMDLAAACAGFMYGMISAAQFINTGAYQNILIVGAEKLSKITDWTDRSTCVLFGDGAGAAVMGPVSEDKGVLSFELGSDGTGAGHLYQSEEDDFIKMNGREVFKFAVRQMPESSISVIEKAGLTKEDVDYLVPHQANIRIMEAARQRLEIPEEKMATSVKRYGNTSSASIPIAISEAVENGSIKDNDVVVLVGFGGGLTWGAVALRWGK</sequence>
<evidence type="ECO:0000256" key="1">
    <source>
        <dbReference type="ARBA" id="ARBA00005194"/>
    </source>
</evidence>
<gene>
    <name evidence="20" type="primary">fabH</name>
    <name evidence="23" type="ORF">N781_15315</name>
</gene>
<dbReference type="OrthoDB" id="9815506at2"/>
<keyword evidence="7 20" id="KW-0275">Fatty acid biosynthesis</keyword>
<dbReference type="HAMAP" id="MF_01815">
    <property type="entry name" value="FabH"/>
    <property type="match status" value="1"/>
</dbReference>
<dbReference type="FunFam" id="3.40.47.10:FF:000004">
    <property type="entry name" value="3-oxoacyl-[acyl-carrier-protein] synthase 3"/>
    <property type="match status" value="1"/>
</dbReference>
<evidence type="ECO:0000259" key="21">
    <source>
        <dbReference type="Pfam" id="PF08541"/>
    </source>
</evidence>
<dbReference type="InterPro" id="IPR004655">
    <property type="entry name" value="FabH"/>
</dbReference>
<evidence type="ECO:0000256" key="8">
    <source>
        <dbReference type="ARBA" id="ARBA00023268"/>
    </source>
</evidence>
<evidence type="ECO:0000256" key="16">
    <source>
        <dbReference type="ARBA" id="ARBA00052467"/>
    </source>
</evidence>
<dbReference type="eggNOG" id="COG0332">
    <property type="taxonomic scope" value="Bacteria"/>
</dbReference>
<keyword evidence="5 20" id="KW-0276">Fatty acid metabolism</keyword>
<comment type="subcellular location">
    <subcellularLocation>
        <location evidence="20">Cytoplasm</location>
    </subcellularLocation>
</comment>
<evidence type="ECO:0000256" key="15">
    <source>
        <dbReference type="ARBA" id="ARBA00052407"/>
    </source>
</evidence>
<comment type="function">
    <text evidence="20">Catalyzes the condensation reaction of fatty acid synthesis by the addition to an acyl acceptor of two carbons from malonyl-ACP. Catalyzes the first condensation reaction which initiates fatty acid synthesis and may therefore play a role in governing the total rate of fatty acid production. Possesses both acetoacetyl-ACP synthase and acetyl transacylase activities. Its substrate specificity determines the biosynthesis of branched-chain and/or straight-chain of fatty acids.</text>
</comment>
<comment type="catalytic activity">
    <reaction evidence="17">
        <text>butanoyl-CoA + malonyl-[ACP] + H(+) = 3-oxohexanoyl-[ACP] + CO2 + CoA</text>
        <dbReference type="Rhea" id="RHEA:42248"/>
        <dbReference type="Rhea" id="RHEA-COMP:9623"/>
        <dbReference type="Rhea" id="RHEA-COMP:9629"/>
        <dbReference type="ChEBI" id="CHEBI:15378"/>
        <dbReference type="ChEBI" id="CHEBI:16526"/>
        <dbReference type="ChEBI" id="CHEBI:57287"/>
        <dbReference type="ChEBI" id="CHEBI:57371"/>
        <dbReference type="ChEBI" id="CHEBI:78449"/>
        <dbReference type="ChEBI" id="CHEBI:78456"/>
    </reaction>
    <physiologicalReaction direction="left-to-right" evidence="17">
        <dbReference type="Rhea" id="RHEA:42249"/>
    </physiologicalReaction>
</comment>
<evidence type="ECO:0000259" key="22">
    <source>
        <dbReference type="Pfam" id="PF08545"/>
    </source>
</evidence>
<dbReference type="STRING" id="1385510.GCA_000425205_01794"/>
<comment type="catalytic activity">
    <reaction evidence="11">
        <text>malonyl-[ACP] + propanoyl-CoA + H(+) = 3-oxopentanoyl-[ACP] + CO2 + CoA</text>
        <dbReference type="Rhea" id="RHEA:42244"/>
        <dbReference type="Rhea" id="RHEA-COMP:9623"/>
        <dbReference type="Rhea" id="RHEA-COMP:9939"/>
        <dbReference type="ChEBI" id="CHEBI:15378"/>
        <dbReference type="ChEBI" id="CHEBI:16526"/>
        <dbReference type="ChEBI" id="CHEBI:57287"/>
        <dbReference type="ChEBI" id="CHEBI:57392"/>
        <dbReference type="ChEBI" id="CHEBI:78449"/>
        <dbReference type="ChEBI" id="CHEBI:78818"/>
    </reaction>
    <physiologicalReaction direction="left-to-right" evidence="11">
        <dbReference type="Rhea" id="RHEA:42245"/>
    </physiologicalReaction>
</comment>
<comment type="catalytic activity">
    <reaction evidence="15">
        <text>(2S)-2-methylbutanoyl-CoA + malonyl-[ACP] + H(+) = (4S)-4-methyl-3-oxohexanoyl-[ACP] + CO2 + CoA</text>
        <dbReference type="Rhea" id="RHEA:42276"/>
        <dbReference type="Rhea" id="RHEA-COMP:9623"/>
        <dbReference type="Rhea" id="RHEA-COMP:17148"/>
        <dbReference type="ChEBI" id="CHEBI:15378"/>
        <dbReference type="ChEBI" id="CHEBI:16526"/>
        <dbReference type="ChEBI" id="CHEBI:57287"/>
        <dbReference type="ChEBI" id="CHEBI:78449"/>
        <dbReference type="ChEBI" id="CHEBI:88166"/>
        <dbReference type="ChEBI" id="CHEBI:167462"/>
        <dbReference type="EC" id="2.3.1.300"/>
    </reaction>
    <physiologicalReaction direction="left-to-right" evidence="15">
        <dbReference type="Rhea" id="RHEA:42277"/>
    </physiologicalReaction>
</comment>
<keyword evidence="20" id="KW-0963">Cytoplasm</keyword>
<dbReference type="NCBIfam" id="TIGR00747">
    <property type="entry name" value="fabH"/>
    <property type="match status" value="1"/>
</dbReference>
<dbReference type="InterPro" id="IPR013747">
    <property type="entry name" value="ACP_syn_III_C"/>
</dbReference>
<feature type="domain" description="Beta-ketoacyl-[acyl-carrier-protein] synthase III N-terminal" evidence="22">
    <location>
        <begin position="106"/>
        <end position="184"/>
    </location>
</feature>
<feature type="active site" evidence="20">
    <location>
        <position position="238"/>
    </location>
</feature>
<organism evidence="23 24">
    <name type="scientific">Pontibacillus halophilus JSM 076056 = DSM 19796</name>
    <dbReference type="NCBI Taxonomy" id="1385510"/>
    <lineage>
        <taxon>Bacteria</taxon>
        <taxon>Bacillati</taxon>
        <taxon>Bacillota</taxon>
        <taxon>Bacilli</taxon>
        <taxon>Bacillales</taxon>
        <taxon>Bacillaceae</taxon>
        <taxon>Pontibacillus</taxon>
    </lineage>
</organism>
<dbReference type="GO" id="GO:0006633">
    <property type="term" value="P:fatty acid biosynthetic process"/>
    <property type="evidence" value="ECO:0007669"/>
    <property type="project" value="UniProtKB-UniRule"/>
</dbReference>
<evidence type="ECO:0000256" key="18">
    <source>
        <dbReference type="ARBA" id="ARBA00052985"/>
    </source>
</evidence>
<keyword evidence="4 20" id="KW-0808">Transferase</keyword>
<dbReference type="UniPathway" id="UPA00094"/>
<evidence type="ECO:0000256" key="13">
    <source>
        <dbReference type="ARBA" id="ARBA00051330"/>
    </source>
</evidence>
<dbReference type="Pfam" id="PF08541">
    <property type="entry name" value="ACP_syn_III_C"/>
    <property type="match status" value="1"/>
</dbReference>
<dbReference type="GO" id="GO:0005737">
    <property type="term" value="C:cytoplasm"/>
    <property type="evidence" value="ECO:0007669"/>
    <property type="project" value="UniProtKB-SubCell"/>
</dbReference>
<evidence type="ECO:0000256" key="6">
    <source>
        <dbReference type="ARBA" id="ARBA00023098"/>
    </source>
</evidence>
<feature type="domain" description="Beta-ketoacyl-[acyl-carrier-protein] synthase III C-terminal" evidence="21">
    <location>
        <begin position="222"/>
        <end position="311"/>
    </location>
</feature>
<evidence type="ECO:0000256" key="9">
    <source>
        <dbReference type="ARBA" id="ARBA00023315"/>
    </source>
</evidence>
<comment type="domain">
    <text evidence="20">The last Arg residue of the ACP-binding site is essential for the weak association between ACP/AcpP and FabH.</text>
</comment>
<dbReference type="InterPro" id="IPR013751">
    <property type="entry name" value="ACP_syn_III_N"/>
</dbReference>
<evidence type="ECO:0000256" key="11">
    <source>
        <dbReference type="ARBA" id="ARBA00050980"/>
    </source>
</evidence>
<comment type="subunit">
    <text evidence="20">Homodimer.</text>
</comment>
<reference evidence="23 24" key="1">
    <citation type="submission" date="2013-08" db="EMBL/GenBank/DDBJ databases">
        <authorList>
            <person name="Huang J."/>
            <person name="Wang G."/>
        </authorList>
    </citation>
    <scope>NUCLEOTIDE SEQUENCE [LARGE SCALE GENOMIC DNA]</scope>
    <source>
        <strain evidence="23 24">JSM 076056</strain>
    </source>
</reference>
<evidence type="ECO:0000313" key="23">
    <source>
        <dbReference type="EMBL" id="KGX92682.1"/>
    </source>
</evidence>
<keyword evidence="6 20" id="KW-0443">Lipid metabolism</keyword>
<evidence type="ECO:0000256" key="7">
    <source>
        <dbReference type="ARBA" id="ARBA00023160"/>
    </source>
</evidence>
<proteinExistence type="inferred from homology"/>
<comment type="catalytic activity">
    <reaction evidence="10">
        <text>pentanoyl-CoA + malonyl-[ACP] + H(+) = 3-oxoheptanoyl-[ACP] + CO2 + CoA</text>
        <dbReference type="Rhea" id="RHEA:42252"/>
        <dbReference type="Rhea" id="RHEA-COMP:9623"/>
        <dbReference type="Rhea" id="RHEA-COMP:9943"/>
        <dbReference type="ChEBI" id="CHEBI:15378"/>
        <dbReference type="ChEBI" id="CHEBI:16526"/>
        <dbReference type="ChEBI" id="CHEBI:57287"/>
        <dbReference type="ChEBI" id="CHEBI:57389"/>
        <dbReference type="ChEBI" id="CHEBI:78449"/>
        <dbReference type="ChEBI" id="CHEBI:78824"/>
    </reaction>
    <physiologicalReaction direction="left-to-right" evidence="10">
        <dbReference type="Rhea" id="RHEA:42253"/>
    </physiologicalReaction>
</comment>
<dbReference type="Gene3D" id="3.40.47.10">
    <property type="match status" value="1"/>
</dbReference>
<dbReference type="RefSeq" id="WP_026800204.1">
    <property type="nucleotide sequence ID" value="NZ_AULI01000007.1"/>
</dbReference>
<protein>
    <recommendedName>
        <fullName evidence="20">Beta-ketoacyl-[acyl-carrier-protein] synthase III</fullName>
        <shortName evidence="20">Beta-ketoacyl-ACP synthase III</shortName>
        <shortName evidence="20">KAS III</shortName>
        <ecNumber evidence="20">2.3.1.180</ecNumber>
    </recommendedName>
    <alternativeName>
        <fullName evidence="20">3-oxoacyl-[acyl-carrier-protein] synthase 3</fullName>
    </alternativeName>
    <alternativeName>
        <fullName evidence="20">3-oxoacyl-[acyl-carrier-protein] synthase III</fullName>
    </alternativeName>
</protein>
<keyword evidence="9 20" id="KW-0012">Acyltransferase</keyword>
<dbReference type="AlphaFoldDB" id="A0A0A5IA21"/>
<comment type="catalytic activity">
    <reaction evidence="12">
        <text>malonyl-[ACP] + acetyl-CoA + H(+) = 3-oxobutanoyl-[ACP] + CO2 + CoA</text>
        <dbReference type="Rhea" id="RHEA:12080"/>
        <dbReference type="Rhea" id="RHEA-COMP:9623"/>
        <dbReference type="Rhea" id="RHEA-COMP:9625"/>
        <dbReference type="ChEBI" id="CHEBI:15378"/>
        <dbReference type="ChEBI" id="CHEBI:16526"/>
        <dbReference type="ChEBI" id="CHEBI:57287"/>
        <dbReference type="ChEBI" id="CHEBI:57288"/>
        <dbReference type="ChEBI" id="CHEBI:78449"/>
        <dbReference type="ChEBI" id="CHEBI:78450"/>
        <dbReference type="EC" id="2.3.1.180"/>
    </reaction>
    <physiologicalReaction direction="left-to-right" evidence="12">
        <dbReference type="Rhea" id="RHEA:12081"/>
    </physiologicalReaction>
</comment>
<comment type="catalytic activity">
    <reaction evidence="16">
        <text>2-methylpropanoyl-CoA + malonyl-[ACP] + H(+) = 4-methyl-3-oxopentanoyl-[ACP] + CO2 + CoA</text>
        <dbReference type="Rhea" id="RHEA:42268"/>
        <dbReference type="Rhea" id="RHEA-COMP:9623"/>
        <dbReference type="Rhea" id="RHEA-COMP:9940"/>
        <dbReference type="ChEBI" id="CHEBI:15378"/>
        <dbReference type="ChEBI" id="CHEBI:16526"/>
        <dbReference type="ChEBI" id="CHEBI:57287"/>
        <dbReference type="ChEBI" id="CHEBI:57338"/>
        <dbReference type="ChEBI" id="CHEBI:78449"/>
        <dbReference type="ChEBI" id="CHEBI:78820"/>
        <dbReference type="EC" id="2.3.1.300"/>
    </reaction>
    <physiologicalReaction direction="left-to-right" evidence="16">
        <dbReference type="Rhea" id="RHEA:42269"/>
    </physiologicalReaction>
</comment>